<dbReference type="RefSeq" id="WP_251780865.1">
    <property type="nucleotide sequence ID" value="NZ_JAMKFE010000018.1"/>
</dbReference>
<reference evidence="5" key="1">
    <citation type="submission" date="2022-05" db="EMBL/GenBank/DDBJ databases">
        <title>Schlegelella sp. nov., isolated from mangrove soil.</title>
        <authorList>
            <person name="Liu Y."/>
            <person name="Ge X."/>
            <person name="Liu W."/>
        </authorList>
    </citation>
    <scope>NUCLEOTIDE SEQUENCE</scope>
    <source>
        <strain evidence="5">S2-27</strain>
    </source>
</reference>
<gene>
    <name evidence="5" type="ORF">M8A51_22915</name>
</gene>
<evidence type="ECO:0000256" key="4">
    <source>
        <dbReference type="SAM" id="Phobius"/>
    </source>
</evidence>
<feature type="transmembrane region" description="Helical" evidence="4">
    <location>
        <begin position="374"/>
        <end position="395"/>
    </location>
</feature>
<protein>
    <submittedName>
        <fullName evidence="5">MFS transporter</fullName>
    </submittedName>
</protein>
<dbReference type="InterPro" id="IPR036259">
    <property type="entry name" value="MFS_trans_sf"/>
</dbReference>
<evidence type="ECO:0000256" key="3">
    <source>
        <dbReference type="ARBA" id="ARBA00023136"/>
    </source>
</evidence>
<feature type="transmembrane region" description="Helical" evidence="4">
    <location>
        <begin position="222"/>
        <end position="242"/>
    </location>
</feature>
<feature type="transmembrane region" description="Helical" evidence="4">
    <location>
        <begin position="46"/>
        <end position="68"/>
    </location>
</feature>
<dbReference type="SUPFAM" id="SSF103473">
    <property type="entry name" value="MFS general substrate transporter"/>
    <property type="match status" value="1"/>
</dbReference>
<comment type="caution">
    <text evidence="5">The sequence shown here is derived from an EMBL/GenBank/DDBJ whole genome shotgun (WGS) entry which is preliminary data.</text>
</comment>
<name>A0ABT0YUG0_9BURK</name>
<feature type="transmembrane region" description="Helical" evidence="4">
    <location>
        <begin position="284"/>
        <end position="310"/>
    </location>
</feature>
<dbReference type="Proteomes" id="UP001165541">
    <property type="component" value="Unassembled WGS sequence"/>
</dbReference>
<evidence type="ECO:0000256" key="2">
    <source>
        <dbReference type="ARBA" id="ARBA00022989"/>
    </source>
</evidence>
<dbReference type="Gene3D" id="1.20.1250.20">
    <property type="entry name" value="MFS general substrate transporter like domains"/>
    <property type="match status" value="1"/>
</dbReference>
<feature type="transmembrane region" description="Helical" evidence="4">
    <location>
        <begin position="145"/>
        <end position="166"/>
    </location>
</feature>
<keyword evidence="2 4" id="KW-1133">Transmembrane helix</keyword>
<sequence>MSDAAAPLPLKLGLTVAAAQLTLALSWTVYVVFLPTLAQQAGLQPSTVMLLLMLDQLVFVLADYACGVASDRVLALHARLGPWLVGSTLVSGAAFVSLPVLAPQGSPALFIAVTLLWTVTSSALRAPPMNLIGRHATRPAQPAMVALAMLGLGLAAALAPWLALVLKGQDARLPFVVASLGVCAAALAMAAAEQSARRKRTPAAAAASRPAAGARDTRWPQLLAAALLAALAFQLHTSVSAAAQFRRFVPAEALVWWLPVFWASFNLALWPAMKLAPRLGELRWVAAAALVAAAVVGGTVAPSLALLAAAQAVAGMAWAAMLAGGFMAALAMGHVGREGRFSGALSSSLAGASLARLALVASGGAAALRAGGATWPDALTALLWAASAGLLVWALKPRPAAERAPQSAQAR</sequence>
<keyword evidence="3 4" id="KW-0472">Membrane</keyword>
<feature type="transmembrane region" description="Helical" evidence="4">
    <location>
        <begin position="316"/>
        <end position="336"/>
    </location>
</feature>
<evidence type="ECO:0000313" key="6">
    <source>
        <dbReference type="Proteomes" id="UP001165541"/>
    </source>
</evidence>
<organism evidence="5 6">
    <name type="scientific">Caldimonas mangrovi</name>
    <dbReference type="NCBI Taxonomy" id="2944811"/>
    <lineage>
        <taxon>Bacteria</taxon>
        <taxon>Pseudomonadati</taxon>
        <taxon>Pseudomonadota</taxon>
        <taxon>Betaproteobacteria</taxon>
        <taxon>Burkholderiales</taxon>
        <taxon>Sphaerotilaceae</taxon>
        <taxon>Caldimonas</taxon>
    </lineage>
</organism>
<evidence type="ECO:0000313" key="5">
    <source>
        <dbReference type="EMBL" id="MCM5682389.1"/>
    </source>
</evidence>
<feature type="transmembrane region" description="Helical" evidence="4">
    <location>
        <begin position="12"/>
        <end position="34"/>
    </location>
</feature>
<accession>A0ABT0YUG0</accession>
<dbReference type="Pfam" id="PF07690">
    <property type="entry name" value="MFS_1"/>
    <property type="match status" value="1"/>
</dbReference>
<feature type="transmembrane region" description="Helical" evidence="4">
    <location>
        <begin position="172"/>
        <end position="192"/>
    </location>
</feature>
<feature type="transmembrane region" description="Helical" evidence="4">
    <location>
        <begin position="80"/>
        <end position="102"/>
    </location>
</feature>
<feature type="transmembrane region" description="Helical" evidence="4">
    <location>
        <begin position="254"/>
        <end position="272"/>
    </location>
</feature>
<keyword evidence="1 4" id="KW-0812">Transmembrane</keyword>
<keyword evidence="6" id="KW-1185">Reference proteome</keyword>
<dbReference type="EMBL" id="JAMKFE010000018">
    <property type="protein sequence ID" value="MCM5682389.1"/>
    <property type="molecule type" value="Genomic_DNA"/>
</dbReference>
<dbReference type="InterPro" id="IPR011701">
    <property type="entry name" value="MFS"/>
</dbReference>
<evidence type="ECO:0000256" key="1">
    <source>
        <dbReference type="ARBA" id="ARBA00022692"/>
    </source>
</evidence>
<proteinExistence type="predicted"/>